<evidence type="ECO:0000256" key="11">
    <source>
        <dbReference type="ARBA" id="ARBA00035120"/>
    </source>
</evidence>
<dbReference type="GO" id="GO:0062054">
    <property type="term" value="F:fluoride channel activity"/>
    <property type="evidence" value="ECO:0007669"/>
    <property type="project" value="UniProtKB-UniRule"/>
</dbReference>
<evidence type="ECO:0000256" key="8">
    <source>
        <dbReference type="ARBA" id="ARBA00023065"/>
    </source>
</evidence>
<feature type="transmembrane region" description="Helical" evidence="14">
    <location>
        <begin position="60"/>
        <end position="79"/>
    </location>
</feature>
<dbReference type="EMBL" id="WMFA01000004">
    <property type="protein sequence ID" value="MYL71625.1"/>
    <property type="molecule type" value="Genomic_DNA"/>
</dbReference>
<evidence type="ECO:0000256" key="5">
    <source>
        <dbReference type="ARBA" id="ARBA00022723"/>
    </source>
</evidence>
<accession>A0A845FDH6</accession>
<evidence type="ECO:0000256" key="1">
    <source>
        <dbReference type="ARBA" id="ARBA00004651"/>
    </source>
</evidence>
<evidence type="ECO:0000256" key="12">
    <source>
        <dbReference type="ARBA" id="ARBA00035585"/>
    </source>
</evidence>
<dbReference type="PANTHER" id="PTHR28259">
    <property type="entry name" value="FLUORIDE EXPORT PROTEIN 1-RELATED"/>
    <property type="match status" value="1"/>
</dbReference>
<evidence type="ECO:0000313" key="15">
    <source>
        <dbReference type="EMBL" id="MYL71625.1"/>
    </source>
</evidence>
<feature type="transmembrane region" description="Helical" evidence="14">
    <location>
        <begin position="34"/>
        <end position="54"/>
    </location>
</feature>
<keyword evidence="4 14" id="KW-0812">Transmembrane</keyword>
<keyword evidence="9 14" id="KW-0472">Membrane</keyword>
<feature type="transmembrane region" description="Helical" evidence="14">
    <location>
        <begin position="95"/>
        <end position="114"/>
    </location>
</feature>
<dbReference type="OrthoDB" id="9815830at2"/>
<sequence>MFIKLILVGAGGFIGAGLRYGISQWITKRTASTLPVATLFVNLLGSFILGLLTGLDLSTFWVLFGGTGVLGALTTFSTFKLESAQLHFKKNWKTFILYTVLSYTFGIALAWTGFQLGGFIPS</sequence>
<keyword evidence="2 14" id="KW-0813">Transport</keyword>
<comment type="catalytic activity">
    <reaction evidence="12">
        <text>fluoride(in) = fluoride(out)</text>
        <dbReference type="Rhea" id="RHEA:76159"/>
        <dbReference type="ChEBI" id="CHEBI:17051"/>
    </reaction>
    <physiologicalReaction direction="left-to-right" evidence="12">
        <dbReference type="Rhea" id="RHEA:76160"/>
    </physiologicalReaction>
</comment>
<feature type="binding site" evidence="14">
    <location>
        <position position="71"/>
    </location>
    <ligand>
        <name>Na(+)</name>
        <dbReference type="ChEBI" id="CHEBI:29101"/>
        <note>structural</note>
    </ligand>
</feature>
<keyword evidence="7 14" id="KW-0915">Sodium</keyword>
<keyword evidence="5 14" id="KW-0479">Metal-binding</keyword>
<dbReference type="PANTHER" id="PTHR28259:SF16">
    <property type="entry name" value="FLUORIDE-SPECIFIC ION CHANNEL FLUC 2"/>
    <property type="match status" value="1"/>
</dbReference>
<dbReference type="Proteomes" id="UP000450457">
    <property type="component" value="Unassembled WGS sequence"/>
</dbReference>
<dbReference type="GeneID" id="78007770"/>
<evidence type="ECO:0000256" key="10">
    <source>
        <dbReference type="ARBA" id="ARBA00023303"/>
    </source>
</evidence>
<feature type="transmembrane region" description="Helical" evidence="14">
    <location>
        <begin position="6"/>
        <end position="22"/>
    </location>
</feature>
<evidence type="ECO:0000256" key="7">
    <source>
        <dbReference type="ARBA" id="ARBA00023053"/>
    </source>
</evidence>
<organism evidence="15 16">
    <name type="scientific">Halobacillus litoralis</name>
    <dbReference type="NCBI Taxonomy" id="45668"/>
    <lineage>
        <taxon>Bacteria</taxon>
        <taxon>Bacillati</taxon>
        <taxon>Bacillota</taxon>
        <taxon>Bacilli</taxon>
        <taxon>Bacillales</taxon>
        <taxon>Bacillaceae</taxon>
        <taxon>Halobacillus</taxon>
    </lineage>
</organism>
<evidence type="ECO:0000313" key="16">
    <source>
        <dbReference type="Proteomes" id="UP000450457"/>
    </source>
</evidence>
<dbReference type="GO" id="GO:0140114">
    <property type="term" value="P:cellular detoxification of fluoride"/>
    <property type="evidence" value="ECO:0007669"/>
    <property type="project" value="UniProtKB-UniRule"/>
</dbReference>
<evidence type="ECO:0000256" key="9">
    <source>
        <dbReference type="ARBA" id="ARBA00023136"/>
    </source>
</evidence>
<comment type="similarity">
    <text evidence="11 14">Belongs to the fluoride channel Fluc/FEX (TC 1.A.43) family.</text>
</comment>
<evidence type="ECO:0000256" key="14">
    <source>
        <dbReference type="HAMAP-Rule" id="MF_00454"/>
    </source>
</evidence>
<dbReference type="HAMAP" id="MF_00454">
    <property type="entry name" value="FluC"/>
    <property type="match status" value="1"/>
</dbReference>
<keyword evidence="3 14" id="KW-1003">Cell membrane</keyword>
<name>A0A845FDH6_9BACI</name>
<evidence type="ECO:0000256" key="3">
    <source>
        <dbReference type="ARBA" id="ARBA00022475"/>
    </source>
</evidence>
<dbReference type="RefSeq" id="WP_160914449.1">
    <property type="nucleotide sequence ID" value="NZ_WMFA01000004.1"/>
</dbReference>
<evidence type="ECO:0000256" key="4">
    <source>
        <dbReference type="ARBA" id="ARBA00022692"/>
    </source>
</evidence>
<comment type="function">
    <text evidence="13 14">Fluoride-specific ion channel. Important for reducing fluoride concentration in the cell, thus reducing its toxicity.</text>
</comment>
<protein>
    <recommendedName>
        <fullName evidence="14">Fluoride-specific ion channel FluC</fullName>
    </recommendedName>
</protein>
<keyword evidence="6 14" id="KW-1133">Transmembrane helix</keyword>
<dbReference type="GO" id="GO:0005886">
    <property type="term" value="C:plasma membrane"/>
    <property type="evidence" value="ECO:0007669"/>
    <property type="project" value="UniProtKB-SubCell"/>
</dbReference>
<keyword evidence="10 14" id="KW-0407">Ion channel</keyword>
<feature type="binding site" evidence="14">
    <location>
        <position position="74"/>
    </location>
    <ligand>
        <name>Na(+)</name>
        <dbReference type="ChEBI" id="CHEBI:29101"/>
        <note>structural</note>
    </ligand>
</feature>
<dbReference type="Pfam" id="PF02537">
    <property type="entry name" value="CRCB"/>
    <property type="match status" value="1"/>
</dbReference>
<proteinExistence type="inferred from homology"/>
<evidence type="ECO:0000256" key="13">
    <source>
        <dbReference type="ARBA" id="ARBA00049940"/>
    </source>
</evidence>
<comment type="subcellular location">
    <subcellularLocation>
        <location evidence="1 14">Cell membrane</location>
        <topology evidence="1 14">Multi-pass membrane protein</topology>
    </subcellularLocation>
</comment>
<reference evidence="15 16" key="1">
    <citation type="submission" date="2019-11" db="EMBL/GenBank/DDBJ databases">
        <title>Genome sequences of 17 halophilic strains isolated from different environments.</title>
        <authorList>
            <person name="Furrow R.E."/>
        </authorList>
    </citation>
    <scope>NUCLEOTIDE SEQUENCE [LARGE SCALE GENOMIC DNA]</scope>
    <source>
        <strain evidence="15 16">SL-4</strain>
    </source>
</reference>
<keyword evidence="8 14" id="KW-0406">Ion transport</keyword>
<evidence type="ECO:0000256" key="2">
    <source>
        <dbReference type="ARBA" id="ARBA00022448"/>
    </source>
</evidence>
<dbReference type="AlphaFoldDB" id="A0A845FDH6"/>
<gene>
    <name evidence="14" type="primary">fluC</name>
    <name evidence="14" type="synonym">crcB</name>
    <name evidence="15" type="ORF">GLW00_12225</name>
</gene>
<comment type="caution">
    <text evidence="15">The sequence shown here is derived from an EMBL/GenBank/DDBJ whole genome shotgun (WGS) entry which is preliminary data.</text>
</comment>
<evidence type="ECO:0000256" key="6">
    <source>
        <dbReference type="ARBA" id="ARBA00022989"/>
    </source>
</evidence>
<comment type="activity regulation">
    <text evidence="14">Na(+) is not transported, but it plays an essential structural role and its presence is essential for fluoride channel function.</text>
</comment>
<dbReference type="GO" id="GO:0046872">
    <property type="term" value="F:metal ion binding"/>
    <property type="evidence" value="ECO:0007669"/>
    <property type="project" value="UniProtKB-KW"/>
</dbReference>
<dbReference type="InterPro" id="IPR003691">
    <property type="entry name" value="FluC"/>
</dbReference>